<dbReference type="Pfam" id="PF00550">
    <property type="entry name" value="PP-binding"/>
    <property type="match status" value="1"/>
</dbReference>
<evidence type="ECO:0000259" key="5">
    <source>
        <dbReference type="PROSITE" id="PS50075"/>
    </source>
</evidence>
<dbReference type="GO" id="GO:0044550">
    <property type="term" value="P:secondary metabolite biosynthetic process"/>
    <property type="evidence" value="ECO:0007669"/>
    <property type="project" value="UniProtKB-ARBA"/>
</dbReference>
<dbReference type="Proteomes" id="UP000191672">
    <property type="component" value="Unassembled WGS sequence"/>
</dbReference>
<keyword evidence="4" id="KW-0444">Lipid biosynthesis</keyword>
<dbReference type="GO" id="GO:0006633">
    <property type="term" value="P:fatty acid biosynthetic process"/>
    <property type="evidence" value="ECO:0007669"/>
    <property type="project" value="UniProtKB-KW"/>
</dbReference>
<keyword evidence="3" id="KW-0597">Phosphoprotein</keyword>
<comment type="caution">
    <text evidence="6">The sequence shown here is derived from an EMBL/GenBank/DDBJ whole genome shotgun (WGS) entry which is preliminary data.</text>
</comment>
<sequence>MADLASNVKAVISQQFDMSIDMITNDANLRENLTTDGLRRAKMTAALLERFDINITDEDTNQFKTTQDVIDYVENKLWWYSM</sequence>
<keyword evidence="4" id="KW-0443">Lipid metabolism</keyword>
<dbReference type="InterPro" id="IPR009081">
    <property type="entry name" value="PP-bd_ACP"/>
</dbReference>
<keyword evidence="4" id="KW-0275">Fatty acid biosynthesis</keyword>
<comment type="function">
    <text evidence="4">Carrier of the growing fatty acid chain in fatty acid biosynthesis.</text>
</comment>
<gene>
    <name evidence="6" type="ORF">PENANT_c006G01002</name>
</gene>
<dbReference type="AlphaFoldDB" id="A0A1V6QD98"/>
<keyword evidence="4" id="KW-0276">Fatty acid metabolism</keyword>
<comment type="similarity">
    <text evidence="1">Belongs to the acyl carrier protein (ACP) family.</text>
</comment>
<accession>A0A1V6QD98</accession>
<dbReference type="Gene3D" id="1.10.1200.10">
    <property type="entry name" value="ACP-like"/>
    <property type="match status" value="1"/>
</dbReference>
<protein>
    <recommendedName>
        <fullName evidence="4">Acyl carrier protein</fullName>
    </recommendedName>
</protein>
<dbReference type="SUPFAM" id="SSF47336">
    <property type="entry name" value="ACP-like"/>
    <property type="match status" value="1"/>
</dbReference>
<dbReference type="EMBL" id="MDYN01000006">
    <property type="protein sequence ID" value="OQD87175.1"/>
    <property type="molecule type" value="Genomic_DNA"/>
</dbReference>
<dbReference type="PROSITE" id="PS50075">
    <property type="entry name" value="CARRIER"/>
    <property type="match status" value="1"/>
</dbReference>
<evidence type="ECO:0000256" key="2">
    <source>
        <dbReference type="ARBA" id="ARBA00022450"/>
    </source>
</evidence>
<feature type="domain" description="Carrier" evidence="5">
    <location>
        <begin position="2"/>
        <end position="77"/>
    </location>
</feature>
<evidence type="ECO:0000313" key="6">
    <source>
        <dbReference type="EMBL" id="OQD87175.1"/>
    </source>
</evidence>
<organism evidence="6 7">
    <name type="scientific">Penicillium antarcticum</name>
    <dbReference type="NCBI Taxonomy" id="416450"/>
    <lineage>
        <taxon>Eukaryota</taxon>
        <taxon>Fungi</taxon>
        <taxon>Dikarya</taxon>
        <taxon>Ascomycota</taxon>
        <taxon>Pezizomycotina</taxon>
        <taxon>Eurotiomycetes</taxon>
        <taxon>Eurotiomycetidae</taxon>
        <taxon>Eurotiales</taxon>
        <taxon>Aspergillaceae</taxon>
        <taxon>Penicillium</taxon>
    </lineage>
</organism>
<dbReference type="HAMAP" id="MF_01217">
    <property type="entry name" value="Acyl_carrier"/>
    <property type="match status" value="1"/>
</dbReference>
<keyword evidence="7" id="KW-1185">Reference proteome</keyword>
<name>A0A1V6QD98_9EURO</name>
<evidence type="ECO:0000313" key="7">
    <source>
        <dbReference type="Proteomes" id="UP000191672"/>
    </source>
</evidence>
<evidence type="ECO:0000256" key="1">
    <source>
        <dbReference type="ARBA" id="ARBA00010930"/>
    </source>
</evidence>
<proteinExistence type="inferred from homology"/>
<evidence type="ECO:0000256" key="3">
    <source>
        <dbReference type="ARBA" id="ARBA00022553"/>
    </source>
</evidence>
<evidence type="ECO:0000256" key="4">
    <source>
        <dbReference type="RuleBase" id="RU000722"/>
    </source>
</evidence>
<dbReference type="InterPro" id="IPR036736">
    <property type="entry name" value="ACP-like_sf"/>
</dbReference>
<keyword evidence="2 4" id="KW-0596">Phosphopantetheine</keyword>
<dbReference type="InterPro" id="IPR003231">
    <property type="entry name" value="ACP"/>
</dbReference>
<reference evidence="7" key="1">
    <citation type="journal article" date="2017" name="Nat. Microbiol.">
        <title>Global analysis of biosynthetic gene clusters reveals vast potential of secondary metabolite production in Penicillium species.</title>
        <authorList>
            <person name="Nielsen J.C."/>
            <person name="Grijseels S."/>
            <person name="Prigent S."/>
            <person name="Ji B."/>
            <person name="Dainat J."/>
            <person name="Nielsen K.F."/>
            <person name="Frisvad J.C."/>
            <person name="Workman M."/>
            <person name="Nielsen J."/>
        </authorList>
    </citation>
    <scope>NUCLEOTIDE SEQUENCE [LARGE SCALE GENOMIC DNA]</scope>
    <source>
        <strain evidence="7">IBT 31811</strain>
    </source>
</reference>